<evidence type="ECO:0000256" key="1">
    <source>
        <dbReference type="ARBA" id="ARBA00022723"/>
    </source>
</evidence>
<keyword evidence="4" id="KW-0862">Zinc</keyword>
<dbReference type="AlphaFoldDB" id="B2WJ07"/>
<organism evidence="7 8">
    <name type="scientific">Pyrenophora tritici-repentis (strain Pt-1C-BFP)</name>
    <name type="common">Wheat tan spot fungus</name>
    <name type="synonym">Drechslera tritici-repentis</name>
    <dbReference type="NCBI Taxonomy" id="426418"/>
    <lineage>
        <taxon>Eukaryota</taxon>
        <taxon>Fungi</taxon>
        <taxon>Dikarya</taxon>
        <taxon>Ascomycota</taxon>
        <taxon>Pezizomycotina</taxon>
        <taxon>Dothideomycetes</taxon>
        <taxon>Pleosporomycetidae</taxon>
        <taxon>Pleosporales</taxon>
        <taxon>Pleosporineae</taxon>
        <taxon>Pleosporaceae</taxon>
        <taxon>Pyrenophora</taxon>
    </lineage>
</organism>
<feature type="region of interest" description="Disordered" evidence="5">
    <location>
        <begin position="70"/>
        <end position="96"/>
    </location>
</feature>
<dbReference type="EMBL" id="DS231626">
    <property type="protein sequence ID" value="EDU43017.1"/>
    <property type="molecule type" value="Genomic_DNA"/>
</dbReference>
<dbReference type="HOGENOM" id="CLU_1220230_0_0_1"/>
<keyword evidence="3" id="KW-0833">Ubl conjugation pathway</keyword>
<evidence type="ECO:0000256" key="5">
    <source>
        <dbReference type="SAM" id="MobiDB-lite"/>
    </source>
</evidence>
<dbReference type="CDD" id="cd20335">
    <property type="entry name" value="BRcat_RBR"/>
    <property type="match status" value="1"/>
</dbReference>
<evidence type="ECO:0000259" key="6">
    <source>
        <dbReference type="Pfam" id="PF01485"/>
    </source>
</evidence>
<evidence type="ECO:0000256" key="3">
    <source>
        <dbReference type="ARBA" id="ARBA00022786"/>
    </source>
</evidence>
<name>B2WJ07_PYRTR</name>
<protein>
    <recommendedName>
        <fullName evidence="6">IBR domain-containing protein</fullName>
    </recommendedName>
</protein>
<evidence type="ECO:0000256" key="4">
    <source>
        <dbReference type="ARBA" id="ARBA00022833"/>
    </source>
</evidence>
<feature type="domain" description="IBR" evidence="6">
    <location>
        <begin position="2"/>
        <end position="59"/>
    </location>
</feature>
<evidence type="ECO:0000256" key="2">
    <source>
        <dbReference type="ARBA" id="ARBA00022771"/>
    </source>
</evidence>
<dbReference type="Proteomes" id="UP000001471">
    <property type="component" value="Unassembled WGS sequence"/>
</dbReference>
<evidence type="ECO:0000313" key="8">
    <source>
        <dbReference type="Proteomes" id="UP000001471"/>
    </source>
</evidence>
<keyword evidence="2" id="KW-0863">Zinc-finger</keyword>
<dbReference type="InterPro" id="IPR002867">
    <property type="entry name" value="IBR_dom"/>
</dbReference>
<proteinExistence type="predicted"/>
<keyword evidence="1" id="KW-0479">Metal-binding</keyword>
<dbReference type="GO" id="GO:0008270">
    <property type="term" value="F:zinc ion binding"/>
    <property type="evidence" value="ECO:0007669"/>
    <property type="project" value="UniProtKB-KW"/>
</dbReference>
<dbReference type="STRING" id="426418.B2WJ07"/>
<accession>B2WJ07</accession>
<dbReference type="Pfam" id="PF01485">
    <property type="entry name" value="IBR"/>
    <property type="match status" value="1"/>
</dbReference>
<sequence>MRSLLSSDPSFLYCLNPSCTSGQIHDSGTAGPIFRCAECGFKMCTAHEPVVPFHEDETCAVYVERVERERQEREARQEEDEKRRREEEEASREAVKRDAALKLASEPFTFLICVFTKYGAAVSLPAGRRSLRLALPIFQSARLSTQLTEEITDPQTPAYKGCEEHFQDPVDRKKDGNWYVNCITCRNKAKAIRRREKAAYGMCFGQKKNHASQGNIHDEEPGSEDAL</sequence>
<dbReference type="InParanoid" id="B2WJ07"/>
<evidence type="ECO:0000313" key="7">
    <source>
        <dbReference type="EMBL" id="EDU43017.1"/>
    </source>
</evidence>
<gene>
    <name evidence="7" type="ORF">PTRG_09966</name>
</gene>
<reference evidence="8" key="1">
    <citation type="journal article" date="2013" name="G3 (Bethesda)">
        <title>Comparative genomics of a plant-pathogenic fungus, Pyrenophora tritici-repentis, reveals transduplication and the impact of repeat elements on pathogenicity and population divergence.</title>
        <authorList>
            <person name="Manning V.A."/>
            <person name="Pandelova I."/>
            <person name="Dhillon B."/>
            <person name="Wilhelm L.J."/>
            <person name="Goodwin S.B."/>
            <person name="Berlin A.M."/>
            <person name="Figueroa M."/>
            <person name="Freitag M."/>
            <person name="Hane J.K."/>
            <person name="Henrissat B."/>
            <person name="Holman W.H."/>
            <person name="Kodira C.D."/>
            <person name="Martin J."/>
            <person name="Oliver R.P."/>
            <person name="Robbertse B."/>
            <person name="Schackwitz W."/>
            <person name="Schwartz D.C."/>
            <person name="Spatafora J.W."/>
            <person name="Turgeon B.G."/>
            <person name="Yandava C."/>
            <person name="Young S."/>
            <person name="Zhou S."/>
            <person name="Zeng Q."/>
            <person name="Grigoriev I.V."/>
            <person name="Ma L.-J."/>
            <person name="Ciuffetti L.M."/>
        </authorList>
    </citation>
    <scope>NUCLEOTIDE SEQUENCE [LARGE SCALE GENOMIC DNA]</scope>
    <source>
        <strain evidence="8">Pt-1C-BFP</strain>
    </source>
</reference>
<dbReference type="OrthoDB" id="1431934at2759"/>
<feature type="region of interest" description="Disordered" evidence="5">
    <location>
        <begin position="208"/>
        <end position="227"/>
    </location>
</feature>